<keyword evidence="2" id="KW-0597">Phosphoprotein</keyword>
<feature type="domain" description="Fibronectin type-III" evidence="10">
    <location>
        <begin position="108"/>
        <end position="218"/>
    </location>
</feature>
<evidence type="ECO:0000256" key="8">
    <source>
        <dbReference type="ARBA" id="ARBA00023136"/>
    </source>
</evidence>
<dbReference type="SMART" id="SM00060">
    <property type="entry name" value="FN3"/>
    <property type="match status" value="1"/>
</dbReference>
<evidence type="ECO:0000256" key="3">
    <source>
        <dbReference type="ARBA" id="ARBA00022692"/>
    </source>
</evidence>
<dbReference type="GO" id="GO:0005524">
    <property type="term" value="F:ATP binding"/>
    <property type="evidence" value="ECO:0007669"/>
    <property type="project" value="UniProtKB-KW"/>
</dbReference>
<dbReference type="InterPro" id="IPR050449">
    <property type="entry name" value="Ephrin_rcpt_TKs"/>
</dbReference>
<keyword evidence="3" id="KW-0812">Transmembrane</keyword>
<evidence type="ECO:0000256" key="4">
    <source>
        <dbReference type="ARBA" id="ARBA00022737"/>
    </source>
</evidence>
<evidence type="ECO:0000256" key="5">
    <source>
        <dbReference type="ARBA" id="ARBA00022741"/>
    </source>
</evidence>
<dbReference type="PROSITE" id="PS50853">
    <property type="entry name" value="FN3"/>
    <property type="match status" value="1"/>
</dbReference>
<dbReference type="InterPro" id="IPR013783">
    <property type="entry name" value="Ig-like_fold"/>
</dbReference>
<name>A0ABD1J468_9TELE</name>
<dbReference type="FunFam" id="2.10.50.10:FF:000001">
    <property type="entry name" value="Ephrin type-A receptor 5"/>
    <property type="match status" value="1"/>
</dbReference>
<gene>
    <name evidence="11" type="ORF">ACEWY4_021797</name>
</gene>
<protein>
    <recommendedName>
        <fullName evidence="10">Fibronectin type-III domain-containing protein</fullName>
    </recommendedName>
</protein>
<organism evidence="11 12">
    <name type="scientific">Coilia grayii</name>
    <name type="common">Gray's grenadier anchovy</name>
    <dbReference type="NCBI Taxonomy" id="363190"/>
    <lineage>
        <taxon>Eukaryota</taxon>
        <taxon>Metazoa</taxon>
        <taxon>Chordata</taxon>
        <taxon>Craniata</taxon>
        <taxon>Vertebrata</taxon>
        <taxon>Euteleostomi</taxon>
        <taxon>Actinopterygii</taxon>
        <taxon>Neopterygii</taxon>
        <taxon>Teleostei</taxon>
        <taxon>Clupei</taxon>
        <taxon>Clupeiformes</taxon>
        <taxon>Clupeoidei</taxon>
        <taxon>Engraulidae</taxon>
        <taxon>Coilinae</taxon>
        <taxon>Coilia</taxon>
    </lineage>
</organism>
<dbReference type="EMBL" id="JBHFQA010000019">
    <property type="protein sequence ID" value="KAL2081979.1"/>
    <property type="molecule type" value="Genomic_DNA"/>
</dbReference>
<dbReference type="CDD" id="cd00063">
    <property type="entry name" value="FN3"/>
    <property type="match status" value="1"/>
</dbReference>
<evidence type="ECO:0000256" key="2">
    <source>
        <dbReference type="ARBA" id="ARBA00022553"/>
    </source>
</evidence>
<dbReference type="Proteomes" id="UP001591681">
    <property type="component" value="Unassembled WGS sequence"/>
</dbReference>
<keyword evidence="8" id="KW-0472">Membrane</keyword>
<keyword evidence="9" id="KW-0675">Receptor</keyword>
<dbReference type="InterPro" id="IPR036116">
    <property type="entry name" value="FN3_sf"/>
</dbReference>
<proteinExistence type="predicted"/>
<keyword evidence="12" id="KW-1185">Reference proteome</keyword>
<keyword evidence="4" id="KW-0677">Repeat</keyword>
<evidence type="ECO:0000313" key="11">
    <source>
        <dbReference type="EMBL" id="KAL2081979.1"/>
    </source>
</evidence>
<accession>A0ABD1J468</accession>
<dbReference type="Gene3D" id="2.60.40.10">
    <property type="entry name" value="Immunoglobulins"/>
    <property type="match status" value="1"/>
</dbReference>
<evidence type="ECO:0000256" key="9">
    <source>
        <dbReference type="ARBA" id="ARBA00023170"/>
    </source>
</evidence>
<dbReference type="FunFam" id="2.60.40.10:FF:000190">
    <property type="entry name" value="Ephrin type-A receptor 7"/>
    <property type="match status" value="1"/>
</dbReference>
<comment type="subcellular location">
    <subcellularLocation>
        <location evidence="1">Membrane</location>
        <topology evidence="1">Single-pass type I membrane protein</topology>
    </subcellularLocation>
</comment>
<evidence type="ECO:0000256" key="1">
    <source>
        <dbReference type="ARBA" id="ARBA00004479"/>
    </source>
</evidence>
<dbReference type="PANTHER" id="PTHR46877:SF9">
    <property type="entry name" value="EPHRIN TYPE-A RECEPTOR 7"/>
    <property type="match status" value="1"/>
</dbReference>
<keyword evidence="6" id="KW-0067">ATP-binding</keyword>
<evidence type="ECO:0000313" key="12">
    <source>
        <dbReference type="Proteomes" id="UP001591681"/>
    </source>
</evidence>
<dbReference type="PANTHER" id="PTHR46877">
    <property type="entry name" value="EPH RECEPTOR A5"/>
    <property type="match status" value="1"/>
</dbReference>
<evidence type="ECO:0000256" key="7">
    <source>
        <dbReference type="ARBA" id="ARBA00022989"/>
    </source>
</evidence>
<sequence>MGCYLPAGWAQRCSVLCLRAARRTRLTMHSFHIHPDAWVDLTHNQAGWQGPVGAACGRGFYKSSSQDLQCSRCPAHSYNDREGSWRCDCEDGYYRAPSDPPSVACTRPPSAPQNLVYNINQTTVSLEWNPPADTGGRNDVTYRIICRRCSWEPEECVACSSSVGYTPQQSGLADTYVTVSDLLAHTNYTFEVEAVNGVSDLSRTQRLFAAVSITTSQAAFYCWQTRPPPPPHPQIPLNLLCLSEQHLTLAPVLLPAPPSTSRSVSHQVDRQQHRGLFGRKPRALRASRFLCPQRHPPAQPQPQPQPQLFPPTGNMAALFTTRRLEAC</sequence>
<dbReference type="Gene3D" id="2.10.50.10">
    <property type="entry name" value="Tumor Necrosis Factor Receptor, subunit A, domain 2"/>
    <property type="match status" value="1"/>
</dbReference>
<evidence type="ECO:0000256" key="6">
    <source>
        <dbReference type="ARBA" id="ARBA00022840"/>
    </source>
</evidence>
<dbReference type="Pfam" id="PF00041">
    <property type="entry name" value="fn3"/>
    <property type="match status" value="1"/>
</dbReference>
<dbReference type="AlphaFoldDB" id="A0ABD1J468"/>
<comment type="caution">
    <text evidence="11">The sequence shown here is derived from an EMBL/GenBank/DDBJ whole genome shotgun (WGS) entry which is preliminary data.</text>
</comment>
<dbReference type="InterPro" id="IPR003961">
    <property type="entry name" value="FN3_dom"/>
</dbReference>
<keyword evidence="7" id="KW-1133">Transmembrane helix</keyword>
<dbReference type="GO" id="GO:0016020">
    <property type="term" value="C:membrane"/>
    <property type="evidence" value="ECO:0007669"/>
    <property type="project" value="UniProtKB-SubCell"/>
</dbReference>
<dbReference type="SUPFAM" id="SSF49265">
    <property type="entry name" value="Fibronectin type III"/>
    <property type="match status" value="1"/>
</dbReference>
<reference evidence="11 12" key="1">
    <citation type="submission" date="2024-09" db="EMBL/GenBank/DDBJ databases">
        <title>A chromosome-level genome assembly of Gray's grenadier anchovy, Coilia grayii.</title>
        <authorList>
            <person name="Fu Z."/>
        </authorList>
    </citation>
    <scope>NUCLEOTIDE SEQUENCE [LARGE SCALE GENOMIC DNA]</scope>
    <source>
        <strain evidence="11">G4</strain>
        <tissue evidence="11">Muscle</tissue>
    </source>
</reference>
<keyword evidence="5" id="KW-0547">Nucleotide-binding</keyword>
<evidence type="ECO:0000259" key="10">
    <source>
        <dbReference type="PROSITE" id="PS50853"/>
    </source>
</evidence>